<dbReference type="AlphaFoldDB" id="A0A067TII5"/>
<accession>A0A067TII5</accession>
<feature type="transmembrane region" description="Helical" evidence="1">
    <location>
        <begin position="110"/>
        <end position="131"/>
    </location>
</feature>
<reference evidence="3" key="1">
    <citation type="journal article" date="2014" name="Proc. Natl. Acad. Sci. U.S.A.">
        <title>Extensive sampling of basidiomycete genomes demonstrates inadequacy of the white-rot/brown-rot paradigm for wood decay fungi.</title>
        <authorList>
            <person name="Riley R."/>
            <person name="Salamov A.A."/>
            <person name="Brown D.W."/>
            <person name="Nagy L.G."/>
            <person name="Floudas D."/>
            <person name="Held B.W."/>
            <person name="Levasseur A."/>
            <person name="Lombard V."/>
            <person name="Morin E."/>
            <person name="Otillar R."/>
            <person name="Lindquist E.A."/>
            <person name="Sun H."/>
            <person name="LaButti K.M."/>
            <person name="Schmutz J."/>
            <person name="Jabbour D."/>
            <person name="Luo H."/>
            <person name="Baker S.E."/>
            <person name="Pisabarro A.G."/>
            <person name="Walton J.D."/>
            <person name="Blanchette R.A."/>
            <person name="Henrissat B."/>
            <person name="Martin F."/>
            <person name="Cullen D."/>
            <person name="Hibbett D.S."/>
            <person name="Grigoriev I.V."/>
        </authorList>
    </citation>
    <scope>NUCLEOTIDE SEQUENCE [LARGE SCALE GENOMIC DNA]</scope>
    <source>
        <strain evidence="3">CBS 339.88</strain>
    </source>
</reference>
<feature type="transmembrane region" description="Helical" evidence="1">
    <location>
        <begin position="85"/>
        <end position="104"/>
    </location>
</feature>
<evidence type="ECO:0000313" key="3">
    <source>
        <dbReference type="Proteomes" id="UP000027222"/>
    </source>
</evidence>
<sequence>MAESTPLLDDTDEVGPRIVNDNEAQANFPAEQTHAPAYFKILIVINLIVSAITLALVIANYIVIKPASFGYFYKAWNARESSKTLGIWIFVSLIFSVINVLVNFPILLNVIVDVVLSAGIIASVFGLVNVFPDSSWCRKYDPGNPRPGPFPVDPKCAHEILVVVKILTGTAVGFGAIVGLVYLVLLILRSIAIIRTNFWKKPLALTFPTGQLTLEISLKLLRQESATTQSAEASGSGHGPLYL</sequence>
<name>A0A067TII5_GALM3</name>
<keyword evidence="1" id="KW-0812">Transmembrane</keyword>
<protein>
    <recommendedName>
        <fullName evidence="4">MARVEL domain-containing protein</fullName>
    </recommendedName>
</protein>
<dbReference type="Proteomes" id="UP000027222">
    <property type="component" value="Unassembled WGS sequence"/>
</dbReference>
<evidence type="ECO:0000256" key="1">
    <source>
        <dbReference type="SAM" id="Phobius"/>
    </source>
</evidence>
<evidence type="ECO:0000313" key="2">
    <source>
        <dbReference type="EMBL" id="KDR78793.1"/>
    </source>
</evidence>
<keyword evidence="1" id="KW-0472">Membrane</keyword>
<proteinExistence type="predicted"/>
<dbReference type="OrthoDB" id="3057557at2759"/>
<evidence type="ECO:0008006" key="4">
    <source>
        <dbReference type="Google" id="ProtNLM"/>
    </source>
</evidence>
<organism evidence="2 3">
    <name type="scientific">Galerina marginata (strain CBS 339.88)</name>
    <dbReference type="NCBI Taxonomy" id="685588"/>
    <lineage>
        <taxon>Eukaryota</taxon>
        <taxon>Fungi</taxon>
        <taxon>Dikarya</taxon>
        <taxon>Basidiomycota</taxon>
        <taxon>Agaricomycotina</taxon>
        <taxon>Agaricomycetes</taxon>
        <taxon>Agaricomycetidae</taxon>
        <taxon>Agaricales</taxon>
        <taxon>Agaricineae</taxon>
        <taxon>Strophariaceae</taxon>
        <taxon>Galerina</taxon>
    </lineage>
</organism>
<gene>
    <name evidence="2" type="ORF">GALMADRAFT_244346</name>
</gene>
<feature type="transmembrane region" description="Helical" evidence="1">
    <location>
        <begin position="160"/>
        <end position="188"/>
    </location>
</feature>
<dbReference type="EMBL" id="KL142374">
    <property type="protein sequence ID" value="KDR78793.1"/>
    <property type="molecule type" value="Genomic_DNA"/>
</dbReference>
<keyword evidence="3" id="KW-1185">Reference proteome</keyword>
<dbReference type="HOGENOM" id="CLU_092120_0_0_1"/>
<keyword evidence="1" id="KW-1133">Transmembrane helix</keyword>
<feature type="transmembrane region" description="Helical" evidence="1">
    <location>
        <begin position="37"/>
        <end position="64"/>
    </location>
</feature>